<feature type="region of interest" description="Disordered" evidence="7">
    <location>
        <begin position="223"/>
        <end position="245"/>
    </location>
</feature>
<keyword evidence="3 6" id="KW-0863">Zinc-finger</keyword>
<dbReference type="InterPro" id="IPR036236">
    <property type="entry name" value="Znf_C2H2_sf"/>
</dbReference>
<dbReference type="Pfam" id="PF00096">
    <property type="entry name" value="zf-C2H2"/>
    <property type="match status" value="1"/>
</dbReference>
<keyword evidence="4" id="KW-0862">Zinc</keyword>
<feature type="domain" description="C2H2-type" evidence="8">
    <location>
        <begin position="306"/>
        <end position="335"/>
    </location>
</feature>
<evidence type="ECO:0000256" key="3">
    <source>
        <dbReference type="ARBA" id="ARBA00022771"/>
    </source>
</evidence>
<evidence type="ECO:0000256" key="5">
    <source>
        <dbReference type="ARBA" id="ARBA00023242"/>
    </source>
</evidence>
<dbReference type="FunFam" id="3.30.160.60:FF:000125">
    <property type="entry name" value="Putative zinc finger protein 143"/>
    <property type="match status" value="1"/>
</dbReference>
<dbReference type="InterPro" id="IPR050527">
    <property type="entry name" value="Snail/Krueppel_Znf"/>
</dbReference>
<dbReference type="OrthoDB" id="654211at2759"/>
<dbReference type="PROSITE" id="PS50157">
    <property type="entry name" value="ZINC_FINGER_C2H2_2"/>
    <property type="match status" value="3"/>
</dbReference>
<dbReference type="Proteomes" id="UP000320333">
    <property type="component" value="Unassembled WGS sequence"/>
</dbReference>
<dbReference type="PANTHER" id="PTHR24388">
    <property type="entry name" value="ZINC FINGER PROTEIN"/>
    <property type="match status" value="1"/>
</dbReference>
<dbReference type="PROSITE" id="PS00028">
    <property type="entry name" value="ZINC_FINGER_C2H2_1"/>
    <property type="match status" value="3"/>
</dbReference>
<dbReference type="EMBL" id="QEAP01000537">
    <property type="protein sequence ID" value="TPX64587.1"/>
    <property type="molecule type" value="Genomic_DNA"/>
</dbReference>
<evidence type="ECO:0000256" key="2">
    <source>
        <dbReference type="ARBA" id="ARBA00022737"/>
    </source>
</evidence>
<proteinExistence type="predicted"/>
<feature type="compositionally biased region" description="Polar residues" evidence="7">
    <location>
        <begin position="223"/>
        <end position="236"/>
    </location>
</feature>
<dbReference type="AlphaFoldDB" id="A0A507EMM8"/>
<dbReference type="GO" id="GO:0008270">
    <property type="term" value="F:zinc ion binding"/>
    <property type="evidence" value="ECO:0007669"/>
    <property type="project" value="UniProtKB-KW"/>
</dbReference>
<evidence type="ECO:0000256" key="7">
    <source>
        <dbReference type="SAM" id="MobiDB-lite"/>
    </source>
</evidence>
<dbReference type="STRING" id="246404.A0A507EMM8"/>
<dbReference type="InterPro" id="IPR013087">
    <property type="entry name" value="Znf_C2H2_type"/>
</dbReference>
<feature type="domain" description="C2H2-type" evidence="8">
    <location>
        <begin position="407"/>
        <end position="434"/>
    </location>
</feature>
<evidence type="ECO:0000313" key="9">
    <source>
        <dbReference type="EMBL" id="TPX64587.1"/>
    </source>
</evidence>
<feature type="domain" description="C2H2-type" evidence="8">
    <location>
        <begin position="336"/>
        <end position="365"/>
    </location>
</feature>
<accession>A0A507EMM8</accession>
<keyword evidence="10" id="KW-1185">Reference proteome</keyword>
<reference evidence="9 10" key="1">
    <citation type="journal article" date="2019" name="Sci. Rep.">
        <title>Comparative genomics of chytrid fungi reveal insights into the obligate biotrophic and pathogenic lifestyle of Synchytrium endobioticum.</title>
        <authorList>
            <person name="van de Vossenberg B.T.L.H."/>
            <person name="Warris S."/>
            <person name="Nguyen H.D.T."/>
            <person name="van Gent-Pelzer M.P.E."/>
            <person name="Joly D.L."/>
            <person name="van de Geest H.C."/>
            <person name="Bonants P.J.M."/>
            <person name="Smith D.S."/>
            <person name="Levesque C.A."/>
            <person name="van der Lee T.A.J."/>
        </authorList>
    </citation>
    <scope>NUCLEOTIDE SEQUENCE [LARGE SCALE GENOMIC DNA]</scope>
    <source>
        <strain evidence="9 10">CBS 675.73</strain>
    </source>
</reference>
<dbReference type="Gene3D" id="3.30.160.60">
    <property type="entry name" value="Classic Zinc Finger"/>
    <property type="match status" value="3"/>
</dbReference>
<protein>
    <recommendedName>
        <fullName evidence="8">C2H2-type domain-containing protein</fullName>
    </recommendedName>
</protein>
<evidence type="ECO:0000256" key="4">
    <source>
        <dbReference type="ARBA" id="ARBA00022833"/>
    </source>
</evidence>
<name>A0A507EMM8_9FUNG</name>
<sequence>MSDLEILHALLSPDQPNGTSPAPACSDSVPTSQQYLFSNFRDAPVESPALDMLKVVGCPSPFLQHPPASHLLHSPYINETLSPLDPALFRNMSGMAMKSPLPTPTHQPYDFRIAQALNTNSFFPAQDNDLNLNLVHESGYKNEGAVATWFQNYACFVTDSSKDFDYLNPSQVNDSIFEELMSLAMPVQVVNCVPFSNFNPDVTPTRGVTPPINTLHLHHTSSRVQHSPTACTTPKSEPSEEQQHPCPYTGTCSGVVFSSLELLKSHTQKVHSNELRNLLAAVAQPSTAASYTASEQECSSGIPRPYKCTYPGCTRAFSQPSNLRSHICTHTGERRHRCKVDGCFSSYTTSNRLKVHMRDHSGEKPYVCDEPGCGYAAKQMCSLTQHKLKHLSFDKKQEEFIKQARTLPCSHCGRKYRNQKSLDAHCWREHGRAPTP</sequence>
<comment type="caution">
    <text evidence="9">The sequence shown here is derived from an EMBL/GenBank/DDBJ whole genome shotgun (WGS) entry which is preliminary data.</text>
</comment>
<evidence type="ECO:0000256" key="1">
    <source>
        <dbReference type="ARBA" id="ARBA00022723"/>
    </source>
</evidence>
<evidence type="ECO:0000313" key="10">
    <source>
        <dbReference type="Proteomes" id="UP000320333"/>
    </source>
</evidence>
<dbReference type="GO" id="GO:0000981">
    <property type="term" value="F:DNA-binding transcription factor activity, RNA polymerase II-specific"/>
    <property type="evidence" value="ECO:0007669"/>
    <property type="project" value="TreeGrafter"/>
</dbReference>
<evidence type="ECO:0000256" key="6">
    <source>
        <dbReference type="PROSITE-ProRule" id="PRU00042"/>
    </source>
</evidence>
<keyword evidence="5" id="KW-0539">Nucleus</keyword>
<dbReference type="SUPFAM" id="SSF57667">
    <property type="entry name" value="beta-beta-alpha zinc fingers"/>
    <property type="match status" value="2"/>
</dbReference>
<dbReference type="PANTHER" id="PTHR24388:SF79">
    <property type="entry name" value="C2H2-TYPE DOMAIN-CONTAINING PROTEIN"/>
    <property type="match status" value="1"/>
</dbReference>
<gene>
    <name evidence="9" type="ORF">CcCBS67573_g08364</name>
</gene>
<evidence type="ECO:0000259" key="8">
    <source>
        <dbReference type="PROSITE" id="PS50157"/>
    </source>
</evidence>
<keyword evidence="1" id="KW-0479">Metal-binding</keyword>
<dbReference type="GO" id="GO:0000978">
    <property type="term" value="F:RNA polymerase II cis-regulatory region sequence-specific DNA binding"/>
    <property type="evidence" value="ECO:0007669"/>
    <property type="project" value="TreeGrafter"/>
</dbReference>
<keyword evidence="2" id="KW-0677">Repeat</keyword>
<organism evidence="9 10">
    <name type="scientific">Chytriomyces confervae</name>
    <dbReference type="NCBI Taxonomy" id="246404"/>
    <lineage>
        <taxon>Eukaryota</taxon>
        <taxon>Fungi</taxon>
        <taxon>Fungi incertae sedis</taxon>
        <taxon>Chytridiomycota</taxon>
        <taxon>Chytridiomycota incertae sedis</taxon>
        <taxon>Chytridiomycetes</taxon>
        <taxon>Chytridiales</taxon>
        <taxon>Chytriomycetaceae</taxon>
        <taxon>Chytriomyces</taxon>
    </lineage>
</organism>
<dbReference type="SMART" id="SM00355">
    <property type="entry name" value="ZnF_C2H2"/>
    <property type="match status" value="5"/>
</dbReference>